<evidence type="ECO:0000313" key="1">
    <source>
        <dbReference type="EMBL" id="ORA47433.1"/>
    </source>
</evidence>
<gene>
    <name evidence="1" type="ORF">BST19_18080</name>
</gene>
<name>A0ABX3SAW6_MYCBC</name>
<evidence type="ECO:0000313" key="2">
    <source>
        <dbReference type="Proteomes" id="UP000192293"/>
    </source>
</evidence>
<accession>A0ABX3SAW6</accession>
<comment type="caution">
    <text evidence="1">The sequence shown here is derived from an EMBL/GenBank/DDBJ whole genome shotgun (WGS) entry which is preliminary data.</text>
</comment>
<dbReference type="Proteomes" id="UP000192293">
    <property type="component" value="Unassembled WGS sequence"/>
</dbReference>
<protein>
    <submittedName>
        <fullName evidence="1">Uncharacterized protein</fullName>
    </submittedName>
</protein>
<sequence>MLDLLDQLVDVHARGFLCDTGCLKGLNGGFGPRDDCVHLGQHCAECGRPCTQASGRLTDLSADNTHSEEVLRPGTRDHLSQVALTIVEQPYCVDLTILRGGDELTGELRHLQRAPHQLARLK</sequence>
<organism evidence="1 2">
    <name type="scientific">Mycobacterium bouchedurhonense</name>
    <dbReference type="NCBI Taxonomy" id="701041"/>
    <lineage>
        <taxon>Bacteria</taxon>
        <taxon>Bacillati</taxon>
        <taxon>Actinomycetota</taxon>
        <taxon>Actinomycetes</taxon>
        <taxon>Mycobacteriales</taxon>
        <taxon>Mycobacteriaceae</taxon>
        <taxon>Mycobacterium</taxon>
        <taxon>Mycobacterium avium complex (MAC)</taxon>
    </lineage>
</organism>
<proteinExistence type="predicted"/>
<dbReference type="EMBL" id="MVHL01000029">
    <property type="protein sequence ID" value="ORA47433.1"/>
    <property type="molecule type" value="Genomic_DNA"/>
</dbReference>
<keyword evidence="2" id="KW-1185">Reference proteome</keyword>
<reference evidence="1 2" key="1">
    <citation type="submission" date="2017-02" db="EMBL/GenBank/DDBJ databases">
        <title>The new phylogeny of genus Mycobacterium.</title>
        <authorList>
            <person name="Tortoli E."/>
            <person name="Trovato A."/>
            <person name="Cirillo D.M."/>
        </authorList>
    </citation>
    <scope>NUCLEOTIDE SEQUENCE [LARGE SCALE GENOMIC DNA]</scope>
    <source>
        <strain evidence="1 2">DSM 45439</strain>
    </source>
</reference>